<evidence type="ECO:0000259" key="1">
    <source>
        <dbReference type="Pfam" id="PF07929"/>
    </source>
</evidence>
<proteinExistence type="predicted"/>
<evidence type="ECO:0000313" key="3">
    <source>
        <dbReference type="Proteomes" id="UP000199377"/>
    </source>
</evidence>
<feature type="domain" description="Plasmid pRiA4b Orf3-like" evidence="1">
    <location>
        <begin position="3"/>
        <end position="171"/>
    </location>
</feature>
<sequence length="189" mass="21257">MTIARLKITLEGIEPVVSRTLEVPVDIRLERLHLVIQAAMGWENYHLYEFMVGETRWGLPDPDFGTDALPVAKSRLADVASNAGTAPIRYIYDFGDNWVHRIDAQTIGDPAPGNLYPRLTDIIGRCPPEDVGGLPGYEDFLDAVSDPNHPEHENMIRWAGGPFDPHVPDADELRLEVLKLAKKWKPRKK</sequence>
<dbReference type="PANTHER" id="PTHR41878">
    <property type="entry name" value="LEXA REPRESSOR-RELATED"/>
    <property type="match status" value="1"/>
</dbReference>
<reference evidence="2 3" key="1">
    <citation type="submission" date="2016-10" db="EMBL/GenBank/DDBJ databases">
        <authorList>
            <person name="de Groot N.N."/>
        </authorList>
    </citation>
    <scope>NUCLEOTIDE SEQUENCE [LARGE SCALE GENOMIC DNA]</scope>
    <source>
        <strain evidence="2 3">CGMCC 1.11030</strain>
    </source>
</reference>
<dbReference type="AlphaFoldDB" id="A0A1I3QL02"/>
<dbReference type="InterPro" id="IPR024047">
    <property type="entry name" value="MM3350-like_sf"/>
</dbReference>
<dbReference type="RefSeq" id="WP_092866569.1">
    <property type="nucleotide sequence ID" value="NZ_FOQH01000048.1"/>
</dbReference>
<dbReference type="Proteomes" id="UP000199377">
    <property type="component" value="Unassembled WGS sequence"/>
</dbReference>
<dbReference type="SUPFAM" id="SSF159941">
    <property type="entry name" value="MM3350-like"/>
    <property type="match status" value="1"/>
</dbReference>
<dbReference type="PANTHER" id="PTHR41878:SF1">
    <property type="entry name" value="TNPR PROTEIN"/>
    <property type="match status" value="1"/>
</dbReference>
<protein>
    <submittedName>
        <fullName evidence="2">PRiA4b ORF-3-like protein</fullName>
    </submittedName>
</protein>
<dbReference type="OrthoDB" id="9816539at2"/>
<evidence type="ECO:0000313" key="2">
    <source>
        <dbReference type="EMBL" id="SFJ34530.1"/>
    </source>
</evidence>
<dbReference type="STRING" id="1114924.SAMN05216258_1484"/>
<keyword evidence="3" id="KW-1185">Reference proteome</keyword>
<dbReference type="EMBL" id="FOQH01000048">
    <property type="protein sequence ID" value="SFJ34530.1"/>
    <property type="molecule type" value="Genomic_DNA"/>
</dbReference>
<dbReference type="Gene3D" id="3.10.290.30">
    <property type="entry name" value="MM3350-like"/>
    <property type="match status" value="1"/>
</dbReference>
<dbReference type="InterPro" id="IPR012912">
    <property type="entry name" value="Plasmid_pRiA4b_Orf3-like"/>
</dbReference>
<organism evidence="2 3">
    <name type="scientific">Albimonas pacifica</name>
    <dbReference type="NCBI Taxonomy" id="1114924"/>
    <lineage>
        <taxon>Bacteria</taxon>
        <taxon>Pseudomonadati</taxon>
        <taxon>Pseudomonadota</taxon>
        <taxon>Alphaproteobacteria</taxon>
        <taxon>Rhodobacterales</taxon>
        <taxon>Paracoccaceae</taxon>
        <taxon>Albimonas</taxon>
    </lineage>
</organism>
<gene>
    <name evidence="2" type="ORF">SAMN05216258_1484</name>
</gene>
<dbReference type="Pfam" id="PF07929">
    <property type="entry name" value="PRiA4_ORF3"/>
    <property type="match status" value="1"/>
</dbReference>
<accession>A0A1I3QL02</accession>
<name>A0A1I3QL02_9RHOB</name>